<keyword evidence="3 5" id="KW-0328">Glycosyltransferase</keyword>
<evidence type="ECO:0000256" key="3">
    <source>
        <dbReference type="ARBA" id="ARBA00022676"/>
    </source>
</evidence>
<evidence type="ECO:0000259" key="6">
    <source>
        <dbReference type="Pfam" id="PF00852"/>
    </source>
</evidence>
<dbReference type="eggNOG" id="KOG2619">
    <property type="taxonomic scope" value="Eukaryota"/>
</dbReference>
<feature type="domain" description="Fucosyltransferase C-terminal" evidence="6">
    <location>
        <begin position="69"/>
        <end position="207"/>
    </location>
</feature>
<comment type="subcellular location">
    <subcellularLocation>
        <location evidence="5">Golgi apparatus</location>
        <location evidence="5">Golgi stack membrane</location>
        <topology evidence="5">Single-pass type II membrane protein</topology>
    </subcellularLocation>
</comment>
<proteinExistence type="inferred from homology"/>
<keyword evidence="5" id="KW-0812">Transmembrane</keyword>
<dbReference type="PANTHER" id="PTHR11929:SF194">
    <property type="entry name" value="ALPHA-(1,3)-FUCOSYLTRANSFERASE 10"/>
    <property type="match status" value="1"/>
</dbReference>
<comment type="pathway">
    <text evidence="1">Protein modification; protein glycosylation.</text>
</comment>
<evidence type="ECO:0000256" key="4">
    <source>
        <dbReference type="ARBA" id="ARBA00022679"/>
    </source>
</evidence>
<dbReference type="InterPro" id="IPR038577">
    <property type="entry name" value="GT10-like_C_sf"/>
</dbReference>
<dbReference type="UniPathway" id="UPA00378"/>
<reference evidence="7 8" key="1">
    <citation type="submission" date="2010-05" db="EMBL/GenBank/DDBJ databases">
        <title>The Genome Sequence of Thecamonas trahens ATCC 50062.</title>
        <authorList>
            <consortium name="The Broad Institute Genome Sequencing Platform"/>
            <person name="Russ C."/>
            <person name="Cuomo C."/>
            <person name="Shea T."/>
            <person name="Young S.K."/>
            <person name="Zeng Q."/>
            <person name="Koehrsen M."/>
            <person name="Haas B."/>
            <person name="Borodovsky M."/>
            <person name="Guigo R."/>
            <person name="Alvarado L."/>
            <person name="Berlin A."/>
            <person name="Bochicchio J."/>
            <person name="Borenstein D."/>
            <person name="Chapman S."/>
            <person name="Chen Z."/>
            <person name="Freedman E."/>
            <person name="Gellesch M."/>
            <person name="Goldberg J."/>
            <person name="Griggs A."/>
            <person name="Gujja S."/>
            <person name="Heilman E."/>
            <person name="Heiman D."/>
            <person name="Hepburn T."/>
            <person name="Howarth C."/>
            <person name="Jen D."/>
            <person name="Larson L."/>
            <person name="Mehta T."/>
            <person name="Park D."/>
            <person name="Pearson M."/>
            <person name="Roberts A."/>
            <person name="Saif S."/>
            <person name="Shenoy N."/>
            <person name="Sisk P."/>
            <person name="Stolte C."/>
            <person name="Sykes S."/>
            <person name="Thomson T."/>
            <person name="Walk T."/>
            <person name="White J."/>
            <person name="Yandava C."/>
            <person name="Burger G."/>
            <person name="Gray M.W."/>
            <person name="Holland P.W.H."/>
            <person name="King N."/>
            <person name="Lang F.B.F."/>
            <person name="Roger A.J."/>
            <person name="Ruiz-Trillo I."/>
            <person name="Lander E."/>
            <person name="Nusbaum C."/>
        </authorList>
    </citation>
    <scope>NUCLEOTIDE SEQUENCE [LARGE SCALE GENOMIC DNA]</scope>
    <source>
        <strain evidence="7 8">ATCC 50062</strain>
    </source>
</reference>
<dbReference type="InterPro" id="IPR055270">
    <property type="entry name" value="Glyco_tran_10_C"/>
</dbReference>
<keyword evidence="4 5" id="KW-0808">Transferase</keyword>
<dbReference type="InterPro" id="IPR001503">
    <property type="entry name" value="Glyco_trans_10"/>
</dbReference>
<evidence type="ECO:0000256" key="1">
    <source>
        <dbReference type="ARBA" id="ARBA00004922"/>
    </source>
</evidence>
<dbReference type="GO" id="GO:0032580">
    <property type="term" value="C:Golgi cisterna membrane"/>
    <property type="evidence" value="ECO:0007669"/>
    <property type="project" value="UniProtKB-SubCell"/>
</dbReference>
<dbReference type="Pfam" id="PF00852">
    <property type="entry name" value="Glyco_transf_10"/>
    <property type="match status" value="1"/>
</dbReference>
<dbReference type="AlphaFoldDB" id="A0A0L0DBQ3"/>
<dbReference type="RefSeq" id="XP_013757459.1">
    <property type="nucleotide sequence ID" value="XM_013902005.1"/>
</dbReference>
<evidence type="ECO:0000313" key="7">
    <source>
        <dbReference type="EMBL" id="KNC49660.1"/>
    </source>
</evidence>
<evidence type="ECO:0000256" key="5">
    <source>
        <dbReference type="RuleBase" id="RU003832"/>
    </source>
</evidence>
<comment type="similarity">
    <text evidence="2 5">Belongs to the glycosyltransferase 10 family.</text>
</comment>
<accession>A0A0L0DBQ3</accession>
<protein>
    <recommendedName>
        <fullName evidence="5">Fucosyltransferase</fullName>
        <ecNumber evidence="5">2.4.1.-</ecNumber>
    </recommendedName>
</protein>
<dbReference type="STRING" id="461836.A0A0L0DBQ3"/>
<dbReference type="EMBL" id="GL349457">
    <property type="protein sequence ID" value="KNC49660.1"/>
    <property type="molecule type" value="Genomic_DNA"/>
</dbReference>
<dbReference type="EC" id="2.4.1.-" evidence="5"/>
<keyword evidence="5" id="KW-0472">Membrane</keyword>
<evidence type="ECO:0000313" key="8">
    <source>
        <dbReference type="Proteomes" id="UP000054408"/>
    </source>
</evidence>
<organism evidence="7 8">
    <name type="scientific">Thecamonas trahens ATCC 50062</name>
    <dbReference type="NCBI Taxonomy" id="461836"/>
    <lineage>
        <taxon>Eukaryota</taxon>
        <taxon>Apusozoa</taxon>
        <taxon>Apusomonadida</taxon>
        <taxon>Apusomonadidae</taxon>
        <taxon>Thecamonas</taxon>
    </lineage>
</organism>
<dbReference type="PANTHER" id="PTHR11929">
    <property type="entry name" value="ALPHA- 1,3 -FUCOSYLTRANSFERASE"/>
    <property type="match status" value="1"/>
</dbReference>
<dbReference type="Gene3D" id="3.40.50.11660">
    <property type="entry name" value="Glycosyl transferase family 10, C-terminal domain"/>
    <property type="match status" value="1"/>
</dbReference>
<evidence type="ECO:0000256" key="2">
    <source>
        <dbReference type="ARBA" id="ARBA00008919"/>
    </source>
</evidence>
<dbReference type="SUPFAM" id="SSF53756">
    <property type="entry name" value="UDP-Glycosyltransferase/glycogen phosphorylase"/>
    <property type="match status" value="1"/>
</dbReference>
<sequence length="216" mass="24506">MFSTGEISFDPRPMFIADLFQSPYPASDAIFYYDNTMIHCKEDPDGPTRLSSMDLPTPDPTDKVNAAVVVVSNCEESATWRSAYIDKQIAAEQYRFFISIENSLVTNYFTEKFLEALDYDTVVVYGGPPDAKAHFPSPNSFVDVLDFPDPADLAAFLNAMTDDEWRSRFEWRKKASVQPKLAELARKRGCLSRPKWTACAMCRAYHDVFDYEPTVG</sequence>
<keyword evidence="8" id="KW-1185">Reference proteome</keyword>
<gene>
    <name evidence="7" type="ORF">AMSG_05919</name>
</gene>
<dbReference type="GO" id="GO:0046920">
    <property type="term" value="F:alpha-(1-&gt;3)-fucosyltransferase activity"/>
    <property type="evidence" value="ECO:0007669"/>
    <property type="project" value="TreeGrafter"/>
</dbReference>
<name>A0A0L0DBQ3_THETB</name>
<keyword evidence="5" id="KW-0333">Golgi apparatus</keyword>
<dbReference type="Proteomes" id="UP000054408">
    <property type="component" value="Unassembled WGS sequence"/>
</dbReference>
<dbReference type="OrthoDB" id="427096at2759"/>
<dbReference type="GeneID" id="25565217"/>